<accession>A0AAV0AN15</accession>
<dbReference type="EMBL" id="CALTRL010000543">
    <property type="protein sequence ID" value="CAH7668553.1"/>
    <property type="molecule type" value="Genomic_DNA"/>
</dbReference>
<feature type="transmembrane region" description="Helical" evidence="1">
    <location>
        <begin position="106"/>
        <end position="127"/>
    </location>
</feature>
<sequence length="135" mass="14540">MAIGCSILDDSGSSDYQPLYMACRMAAVGGPIAALICVLFSFTFLDNDDSVEESIEIISARRKLYNLRFTWGLITPYLIGILGAPIGSAILRSAELSNTISPLSAVRAAAVGGIFSVAVYYIFIYLVHPELPEDL</sequence>
<organism evidence="2 3">
    <name type="scientific">Phakopsora pachyrhizi</name>
    <name type="common">Asian soybean rust disease fungus</name>
    <dbReference type="NCBI Taxonomy" id="170000"/>
    <lineage>
        <taxon>Eukaryota</taxon>
        <taxon>Fungi</taxon>
        <taxon>Dikarya</taxon>
        <taxon>Basidiomycota</taxon>
        <taxon>Pucciniomycotina</taxon>
        <taxon>Pucciniomycetes</taxon>
        <taxon>Pucciniales</taxon>
        <taxon>Phakopsoraceae</taxon>
        <taxon>Phakopsora</taxon>
    </lineage>
</organism>
<reference evidence="2" key="1">
    <citation type="submission" date="2022-06" db="EMBL/GenBank/DDBJ databases">
        <authorList>
            <consortium name="SYNGENTA / RWTH Aachen University"/>
        </authorList>
    </citation>
    <scope>NUCLEOTIDE SEQUENCE</scope>
</reference>
<comment type="caution">
    <text evidence="2">The sequence shown here is derived from an EMBL/GenBank/DDBJ whole genome shotgun (WGS) entry which is preliminary data.</text>
</comment>
<evidence type="ECO:0000256" key="1">
    <source>
        <dbReference type="SAM" id="Phobius"/>
    </source>
</evidence>
<gene>
    <name evidence="2" type="ORF">PPACK8108_LOCUS3076</name>
</gene>
<keyword evidence="1" id="KW-1133">Transmembrane helix</keyword>
<protein>
    <submittedName>
        <fullName evidence="2">Uncharacterized protein</fullName>
    </submittedName>
</protein>
<evidence type="ECO:0000313" key="3">
    <source>
        <dbReference type="Proteomes" id="UP001153365"/>
    </source>
</evidence>
<proteinExistence type="predicted"/>
<evidence type="ECO:0000313" key="2">
    <source>
        <dbReference type="EMBL" id="CAH7668553.1"/>
    </source>
</evidence>
<keyword evidence="1" id="KW-0812">Transmembrane</keyword>
<keyword evidence="1" id="KW-0472">Membrane</keyword>
<feature type="transmembrane region" description="Helical" evidence="1">
    <location>
        <begin position="65"/>
        <end position="86"/>
    </location>
</feature>
<name>A0AAV0AN15_PHAPC</name>
<feature type="transmembrane region" description="Helical" evidence="1">
    <location>
        <begin position="19"/>
        <end position="45"/>
    </location>
</feature>
<keyword evidence="3" id="KW-1185">Reference proteome</keyword>
<dbReference type="Proteomes" id="UP001153365">
    <property type="component" value="Unassembled WGS sequence"/>
</dbReference>
<dbReference type="AlphaFoldDB" id="A0AAV0AN15"/>